<evidence type="ECO:0000313" key="3">
    <source>
        <dbReference type="Proteomes" id="UP000266841"/>
    </source>
</evidence>
<name>K0S2J6_THAOC</name>
<reference evidence="2 3" key="1">
    <citation type="journal article" date="2012" name="Genome Biol.">
        <title>Genome and low-iron response of an oceanic diatom adapted to chronic iron limitation.</title>
        <authorList>
            <person name="Lommer M."/>
            <person name="Specht M."/>
            <person name="Roy A.S."/>
            <person name="Kraemer L."/>
            <person name="Andreson R."/>
            <person name="Gutowska M.A."/>
            <person name="Wolf J."/>
            <person name="Bergner S.V."/>
            <person name="Schilhabel M.B."/>
            <person name="Klostermeier U.C."/>
            <person name="Beiko R.G."/>
            <person name="Rosenstiel P."/>
            <person name="Hippler M."/>
            <person name="Laroche J."/>
        </authorList>
    </citation>
    <scope>NUCLEOTIDE SEQUENCE [LARGE SCALE GENOMIC DNA]</scope>
    <source>
        <strain evidence="2 3">CCMP1005</strain>
    </source>
</reference>
<sequence length="109" mass="11412">MATFSIMGEGVGGPFHVEIKSIDATGCKHSKAEYQDENAFKGNGLSAFAISSILVGFVAVGAASFFVGRGFERRVNSRYVEPPEVVADGISLPPSPSVEVGGTNQDMIT</sequence>
<evidence type="ECO:0000313" key="2">
    <source>
        <dbReference type="EMBL" id="EJK60293.1"/>
    </source>
</evidence>
<dbReference type="AlphaFoldDB" id="K0S2J6"/>
<dbReference type="Proteomes" id="UP000266841">
    <property type="component" value="Unassembled WGS sequence"/>
</dbReference>
<keyword evidence="3" id="KW-1185">Reference proteome</keyword>
<proteinExistence type="predicted"/>
<feature type="transmembrane region" description="Helical" evidence="1">
    <location>
        <begin position="45"/>
        <end position="68"/>
    </location>
</feature>
<comment type="caution">
    <text evidence="2">The sequence shown here is derived from an EMBL/GenBank/DDBJ whole genome shotgun (WGS) entry which is preliminary data.</text>
</comment>
<keyword evidence="1" id="KW-0472">Membrane</keyword>
<dbReference type="EMBL" id="AGNL01021275">
    <property type="protein sequence ID" value="EJK60293.1"/>
    <property type="molecule type" value="Genomic_DNA"/>
</dbReference>
<accession>K0S2J6</accession>
<keyword evidence="1" id="KW-1133">Transmembrane helix</keyword>
<keyword evidence="1" id="KW-0812">Transmembrane</keyword>
<evidence type="ECO:0000256" key="1">
    <source>
        <dbReference type="SAM" id="Phobius"/>
    </source>
</evidence>
<organism evidence="2 3">
    <name type="scientific">Thalassiosira oceanica</name>
    <name type="common">Marine diatom</name>
    <dbReference type="NCBI Taxonomy" id="159749"/>
    <lineage>
        <taxon>Eukaryota</taxon>
        <taxon>Sar</taxon>
        <taxon>Stramenopiles</taxon>
        <taxon>Ochrophyta</taxon>
        <taxon>Bacillariophyta</taxon>
        <taxon>Coscinodiscophyceae</taxon>
        <taxon>Thalassiosirophycidae</taxon>
        <taxon>Thalassiosirales</taxon>
        <taxon>Thalassiosiraceae</taxon>
        <taxon>Thalassiosira</taxon>
    </lineage>
</organism>
<gene>
    <name evidence="2" type="ORF">THAOC_19378</name>
</gene>
<protein>
    <submittedName>
        <fullName evidence="2">Uncharacterized protein</fullName>
    </submittedName>
</protein>